<gene>
    <name evidence="1" type="ORF">FB389_0712</name>
</gene>
<evidence type="ECO:0000313" key="2">
    <source>
        <dbReference type="Proteomes" id="UP000316181"/>
    </source>
</evidence>
<keyword evidence="2" id="KW-1185">Reference proteome</keyword>
<dbReference type="GO" id="GO:0005829">
    <property type="term" value="C:cytosol"/>
    <property type="evidence" value="ECO:0007669"/>
    <property type="project" value="TreeGrafter"/>
</dbReference>
<evidence type="ECO:0008006" key="3">
    <source>
        <dbReference type="Google" id="ProtNLM"/>
    </source>
</evidence>
<evidence type="ECO:0000313" key="1">
    <source>
        <dbReference type="EMBL" id="TQK76057.1"/>
    </source>
</evidence>
<reference evidence="1 2" key="1">
    <citation type="submission" date="2019-06" db="EMBL/GenBank/DDBJ databases">
        <title>Sequencing the genomes of 1000 actinobacteria strains.</title>
        <authorList>
            <person name="Klenk H.-P."/>
        </authorList>
    </citation>
    <scope>NUCLEOTIDE SEQUENCE [LARGE SCALE GENOMIC DNA]</scope>
    <source>
        <strain evidence="1 2">DSM 10596</strain>
    </source>
</reference>
<dbReference type="InterPro" id="IPR023214">
    <property type="entry name" value="HAD_sf"/>
</dbReference>
<dbReference type="PANTHER" id="PTHR10000:SF8">
    <property type="entry name" value="HAD SUPERFAMILY HYDROLASE-LIKE, TYPE 3"/>
    <property type="match status" value="1"/>
</dbReference>
<dbReference type="AlphaFoldDB" id="A0A542SP72"/>
<name>A0A542SP72_9MICO</name>
<organism evidence="1 2">
    <name type="scientific">Rarobacter incanus</name>
    <dbReference type="NCBI Taxonomy" id="153494"/>
    <lineage>
        <taxon>Bacteria</taxon>
        <taxon>Bacillati</taxon>
        <taxon>Actinomycetota</taxon>
        <taxon>Actinomycetes</taxon>
        <taxon>Micrococcales</taxon>
        <taxon>Rarobacteraceae</taxon>
        <taxon>Rarobacter</taxon>
    </lineage>
</organism>
<dbReference type="GO" id="GO:0016791">
    <property type="term" value="F:phosphatase activity"/>
    <property type="evidence" value="ECO:0007669"/>
    <property type="project" value="TreeGrafter"/>
</dbReference>
<dbReference type="InterPro" id="IPR036412">
    <property type="entry name" value="HAD-like_sf"/>
</dbReference>
<accession>A0A542SP72</accession>
<dbReference type="Pfam" id="PF08282">
    <property type="entry name" value="Hydrolase_3"/>
    <property type="match status" value="2"/>
</dbReference>
<dbReference type="Gene3D" id="3.40.50.1000">
    <property type="entry name" value="HAD superfamily/HAD-like"/>
    <property type="match status" value="1"/>
</dbReference>
<dbReference type="SUPFAM" id="SSF56784">
    <property type="entry name" value="HAD-like"/>
    <property type="match status" value="1"/>
</dbReference>
<proteinExistence type="predicted"/>
<comment type="caution">
    <text evidence="1">The sequence shown here is derived from an EMBL/GenBank/DDBJ whole genome shotgun (WGS) entry which is preliminary data.</text>
</comment>
<dbReference type="EMBL" id="VFNV01000001">
    <property type="protein sequence ID" value="TQK76057.1"/>
    <property type="molecule type" value="Genomic_DNA"/>
</dbReference>
<dbReference type="PANTHER" id="PTHR10000">
    <property type="entry name" value="PHOSPHOSERINE PHOSPHATASE"/>
    <property type="match status" value="1"/>
</dbReference>
<dbReference type="OrthoDB" id="3180855at2"/>
<dbReference type="RefSeq" id="WP_142111378.1">
    <property type="nucleotide sequence ID" value="NZ_BAAATB010000008.1"/>
</dbReference>
<dbReference type="Proteomes" id="UP000316181">
    <property type="component" value="Unassembled WGS sequence"/>
</dbReference>
<dbReference type="Gene3D" id="3.30.1240.10">
    <property type="match status" value="1"/>
</dbReference>
<sequence>MECATAKPRVVATDLDGTLLRSDGSISAFTRAVLARAAAAGIETVCVTARPLRWLTDIAPVVPQGASVICLGGACVAVADRGGFRVSESRGFAHDALVRIASRLRRDLPGVLIGAEWPSGPVFDDEFPVLSSPTGSVVGRDDVPRGRVELAAERANGAAKILVRHPRMSPDALRRRVRAAAGDGAQFADSGVPHLVELYPPGVTKAVGLARWCTARAIPRERVWAFGDMPADIPMLEWAGRSFAVGRAHPDVLARAMHYAGSNDDDAVARVLDAWVGGA</sequence>
<protein>
    <recommendedName>
        <fullName evidence="3">HAD superfamily hydrolase (TIGR01484 family)</fullName>
    </recommendedName>
</protein>
<dbReference type="GO" id="GO:0000287">
    <property type="term" value="F:magnesium ion binding"/>
    <property type="evidence" value="ECO:0007669"/>
    <property type="project" value="TreeGrafter"/>
</dbReference>